<evidence type="ECO:0000256" key="6">
    <source>
        <dbReference type="SAM" id="Phobius"/>
    </source>
</evidence>
<dbReference type="AlphaFoldDB" id="A0AAD4LB54"/>
<feature type="transmembrane region" description="Helical" evidence="6">
    <location>
        <begin position="291"/>
        <end position="315"/>
    </location>
</feature>
<proteinExistence type="predicted"/>
<dbReference type="Proteomes" id="UP001201163">
    <property type="component" value="Unassembled WGS sequence"/>
</dbReference>
<feature type="compositionally biased region" description="Low complexity" evidence="5">
    <location>
        <begin position="409"/>
        <end position="420"/>
    </location>
</feature>
<feature type="compositionally biased region" description="Basic and acidic residues" evidence="5">
    <location>
        <begin position="398"/>
        <end position="408"/>
    </location>
</feature>
<evidence type="ECO:0000313" key="7">
    <source>
        <dbReference type="EMBL" id="KAH8984511.1"/>
    </source>
</evidence>
<evidence type="ECO:0000256" key="1">
    <source>
        <dbReference type="ARBA" id="ARBA00004141"/>
    </source>
</evidence>
<keyword evidence="3 6" id="KW-1133">Transmembrane helix</keyword>
<dbReference type="GO" id="GO:0004930">
    <property type="term" value="F:G protein-coupled receptor activity"/>
    <property type="evidence" value="ECO:0007669"/>
    <property type="project" value="TreeGrafter"/>
</dbReference>
<comment type="caution">
    <text evidence="7">The sequence shown here is derived from an EMBL/GenBank/DDBJ whole genome shotgun (WGS) entry which is preliminary data.</text>
</comment>
<organism evidence="7 8">
    <name type="scientific">Lactarius akahatsu</name>
    <dbReference type="NCBI Taxonomy" id="416441"/>
    <lineage>
        <taxon>Eukaryota</taxon>
        <taxon>Fungi</taxon>
        <taxon>Dikarya</taxon>
        <taxon>Basidiomycota</taxon>
        <taxon>Agaricomycotina</taxon>
        <taxon>Agaricomycetes</taxon>
        <taxon>Russulales</taxon>
        <taxon>Russulaceae</taxon>
        <taxon>Lactarius</taxon>
    </lineage>
</organism>
<evidence type="ECO:0000256" key="3">
    <source>
        <dbReference type="ARBA" id="ARBA00022989"/>
    </source>
</evidence>
<comment type="subcellular location">
    <subcellularLocation>
        <location evidence="1">Membrane</location>
        <topology evidence="1">Multi-pass membrane protein</topology>
    </subcellularLocation>
</comment>
<dbReference type="GO" id="GO:0007189">
    <property type="term" value="P:adenylate cyclase-activating G protein-coupled receptor signaling pathway"/>
    <property type="evidence" value="ECO:0007669"/>
    <property type="project" value="TreeGrafter"/>
</dbReference>
<gene>
    <name evidence="7" type="ORF">EDB92DRAFT_1819049</name>
</gene>
<dbReference type="GO" id="GO:0005886">
    <property type="term" value="C:plasma membrane"/>
    <property type="evidence" value="ECO:0007669"/>
    <property type="project" value="TreeGrafter"/>
</dbReference>
<dbReference type="Gene3D" id="1.20.1070.10">
    <property type="entry name" value="Rhodopsin 7-helix transmembrane proteins"/>
    <property type="match status" value="1"/>
</dbReference>
<evidence type="ECO:0000313" key="8">
    <source>
        <dbReference type="Proteomes" id="UP001201163"/>
    </source>
</evidence>
<keyword evidence="8" id="KW-1185">Reference proteome</keyword>
<evidence type="ECO:0000256" key="5">
    <source>
        <dbReference type="SAM" id="MobiDB-lite"/>
    </source>
</evidence>
<dbReference type="PANTHER" id="PTHR23112">
    <property type="entry name" value="G PROTEIN-COUPLED RECEPTOR 157-RELATED"/>
    <property type="match status" value="1"/>
</dbReference>
<evidence type="ECO:0008006" key="9">
    <source>
        <dbReference type="Google" id="ProtNLM"/>
    </source>
</evidence>
<dbReference type="PANTHER" id="PTHR23112:SF37">
    <property type="entry name" value="G PROTEIN-COUPLED RECEPTOR GPR1"/>
    <property type="match status" value="1"/>
</dbReference>
<feature type="region of interest" description="Disordered" evidence="5">
    <location>
        <begin position="441"/>
        <end position="486"/>
    </location>
</feature>
<reference evidence="7" key="1">
    <citation type="submission" date="2022-01" db="EMBL/GenBank/DDBJ databases">
        <title>Comparative genomics reveals a dynamic genome evolution in the ectomycorrhizal milk-cap (Lactarius) mushrooms.</title>
        <authorList>
            <consortium name="DOE Joint Genome Institute"/>
            <person name="Lebreton A."/>
            <person name="Tang N."/>
            <person name="Kuo A."/>
            <person name="LaButti K."/>
            <person name="Drula E."/>
            <person name="Barry K."/>
            <person name="Clum A."/>
            <person name="Lipzen A."/>
            <person name="Mousain D."/>
            <person name="Ng V."/>
            <person name="Wang R."/>
            <person name="Wang X."/>
            <person name="Dai Y."/>
            <person name="Henrissat B."/>
            <person name="Grigoriev I.V."/>
            <person name="Guerin-Laguette A."/>
            <person name="Yu F."/>
            <person name="Martin F.M."/>
        </authorList>
    </citation>
    <scope>NUCLEOTIDE SEQUENCE</scope>
    <source>
        <strain evidence="7">QP</strain>
    </source>
</reference>
<feature type="transmembrane region" description="Helical" evidence="6">
    <location>
        <begin position="129"/>
        <end position="150"/>
    </location>
</feature>
<feature type="transmembrane region" description="Helical" evidence="6">
    <location>
        <begin position="83"/>
        <end position="109"/>
    </location>
</feature>
<sequence>MTDPLYATLTKVDNSTVLSIILEDGSFPIISTYTVSQSHAVIALVVASCISLVATVGLLSAIAISAFNTRMVKDPNMFVRTHVVFYFISLLLSDILQAIGSIMNSAWVTEQAVIYDSALHSSRRRMLELLSGLWCGRQVIATRTFLVLFLRVPHKRYTMWITLIANWSLLGAIVIAGPATTSDKLGPFYGISGIWCWISPNYSTKRIALDYMVMFISALLAFILYLLVFLKMRGIVRAQAHSTSVASADRERNEKYEHKLARQMLLYPIAYTILILPIACCRFFAWTGHEVPFGVTIFSDFIYLMSGLVHVILFASTRRILPPRSMIPKFLISNPQALLTSTALPDGEFDSYYDDATSERSWYATEKKSGRVIEAPDTRNPFADPVLPPIDEAVIRRVRSPDSSEHSSSRGSPRSLSPVPGNYNAGPRAVPLSLKTQKGQLELSREEVELGDESAAQISPVPTHRSGERMELPQTPVSAHRYFEAS</sequence>
<name>A0AAD4LB54_9AGAM</name>
<protein>
    <recommendedName>
        <fullName evidence="9">G-protein coupled receptors family 2 profile 2 domain-containing protein</fullName>
    </recommendedName>
</protein>
<dbReference type="EMBL" id="JAKELL010000075">
    <property type="protein sequence ID" value="KAH8984511.1"/>
    <property type="molecule type" value="Genomic_DNA"/>
</dbReference>
<keyword evidence="4 6" id="KW-0472">Membrane</keyword>
<keyword evidence="2 6" id="KW-0812">Transmembrane</keyword>
<evidence type="ECO:0000256" key="4">
    <source>
        <dbReference type="ARBA" id="ARBA00023136"/>
    </source>
</evidence>
<feature type="region of interest" description="Disordered" evidence="5">
    <location>
        <begin position="398"/>
        <end position="429"/>
    </location>
</feature>
<accession>A0AAD4LB54</accession>
<dbReference type="SUPFAM" id="SSF81321">
    <property type="entry name" value="Family A G protein-coupled receptor-like"/>
    <property type="match status" value="1"/>
</dbReference>
<feature type="transmembrane region" description="Helical" evidence="6">
    <location>
        <begin position="40"/>
        <end position="62"/>
    </location>
</feature>
<evidence type="ECO:0000256" key="2">
    <source>
        <dbReference type="ARBA" id="ARBA00022692"/>
    </source>
</evidence>
<feature type="transmembrane region" description="Helical" evidence="6">
    <location>
        <begin position="265"/>
        <end position="285"/>
    </location>
</feature>
<feature type="transmembrane region" description="Helical" evidence="6">
    <location>
        <begin position="211"/>
        <end position="230"/>
    </location>
</feature>
<feature type="transmembrane region" description="Helical" evidence="6">
    <location>
        <begin position="157"/>
        <end position="179"/>
    </location>
</feature>